<dbReference type="PROSITE" id="PS51385">
    <property type="entry name" value="YJEF_N"/>
    <property type="match status" value="1"/>
</dbReference>
<dbReference type="Pfam" id="PF01256">
    <property type="entry name" value="Carb_kinase"/>
    <property type="match status" value="1"/>
</dbReference>
<evidence type="ECO:0000256" key="16">
    <source>
        <dbReference type="ARBA" id="ARBA00049209"/>
    </source>
</evidence>
<dbReference type="InterPro" id="IPR004443">
    <property type="entry name" value="YjeF_N_dom"/>
</dbReference>
<dbReference type="EC" id="4.2.1.136" evidence="19"/>
<feature type="binding site" evidence="18">
    <location>
        <position position="72"/>
    </location>
    <ligand>
        <name>K(+)</name>
        <dbReference type="ChEBI" id="CHEBI:29103"/>
    </ligand>
</feature>
<accession>A0AAE3DJ82</accession>
<dbReference type="InterPro" id="IPR036652">
    <property type="entry name" value="YjeF_N_dom_sf"/>
</dbReference>
<evidence type="ECO:0000256" key="15">
    <source>
        <dbReference type="ARBA" id="ARBA00048238"/>
    </source>
</evidence>
<dbReference type="HAMAP" id="MF_01965">
    <property type="entry name" value="NADHX_dehydratase"/>
    <property type="match status" value="1"/>
</dbReference>
<evidence type="ECO:0000256" key="4">
    <source>
        <dbReference type="ARBA" id="ARBA00009524"/>
    </source>
</evidence>
<protein>
    <recommendedName>
        <fullName evidence="19">Bifunctional NAD(P)H-hydrate repair enzyme</fullName>
    </recommendedName>
    <alternativeName>
        <fullName evidence="19">Nicotinamide nucleotide repair protein</fullName>
    </alternativeName>
    <domain>
        <recommendedName>
            <fullName evidence="19">ADP-dependent (S)-NAD(P)H-hydrate dehydratase</fullName>
            <ecNumber evidence="19">4.2.1.136</ecNumber>
        </recommendedName>
        <alternativeName>
            <fullName evidence="19">ADP-dependent NAD(P)HX dehydratase</fullName>
        </alternativeName>
    </domain>
    <domain>
        <recommendedName>
            <fullName evidence="19">NAD(P)H-hydrate epimerase</fullName>
            <ecNumber evidence="19">5.1.99.6</ecNumber>
        </recommendedName>
    </domain>
</protein>
<keyword evidence="10 17" id="KW-0520">NAD</keyword>
<keyword evidence="13" id="KW-0511">Multifunctional enzyme</keyword>
<evidence type="ECO:0000313" key="23">
    <source>
        <dbReference type="Proteomes" id="UP001198962"/>
    </source>
</evidence>
<dbReference type="NCBIfam" id="TIGR00197">
    <property type="entry name" value="yjeF_nterm"/>
    <property type="match status" value="1"/>
</dbReference>
<dbReference type="RefSeq" id="WP_308452076.1">
    <property type="nucleotide sequence ID" value="NZ_JAJEPU010000060.1"/>
</dbReference>
<comment type="similarity">
    <text evidence="3 19">In the N-terminal section; belongs to the NnrE/AIBP family.</text>
</comment>
<dbReference type="CDD" id="cd01171">
    <property type="entry name" value="YXKO-related"/>
    <property type="match status" value="1"/>
</dbReference>
<evidence type="ECO:0000256" key="18">
    <source>
        <dbReference type="HAMAP-Rule" id="MF_01966"/>
    </source>
</evidence>
<keyword evidence="6 17" id="KW-0547">Nucleotide-binding</keyword>
<dbReference type="SUPFAM" id="SSF53613">
    <property type="entry name" value="Ribokinase-like"/>
    <property type="match status" value="1"/>
</dbReference>
<dbReference type="GO" id="GO:0046496">
    <property type="term" value="P:nicotinamide nucleotide metabolic process"/>
    <property type="evidence" value="ECO:0007669"/>
    <property type="project" value="UniProtKB-UniRule"/>
</dbReference>
<evidence type="ECO:0000256" key="13">
    <source>
        <dbReference type="ARBA" id="ARBA00023268"/>
    </source>
</evidence>
<dbReference type="GO" id="GO:0110051">
    <property type="term" value="P:metabolite repair"/>
    <property type="evidence" value="ECO:0007669"/>
    <property type="project" value="TreeGrafter"/>
</dbReference>
<dbReference type="Proteomes" id="UP001198962">
    <property type="component" value="Unassembled WGS sequence"/>
</dbReference>
<keyword evidence="11 18" id="KW-0413">Isomerase</keyword>
<feature type="binding site" evidence="18">
    <location>
        <position position="172"/>
    </location>
    <ligand>
        <name>(6S)-NADPHX</name>
        <dbReference type="ChEBI" id="CHEBI:64076"/>
    </ligand>
</feature>
<feature type="binding site" evidence="18">
    <location>
        <position position="175"/>
    </location>
    <ligand>
        <name>K(+)</name>
        <dbReference type="ChEBI" id="CHEBI:29103"/>
    </ligand>
</feature>
<comment type="function">
    <text evidence="18">Catalyzes the epimerization of the S- and R-forms of NAD(P)HX, a damaged form of NAD(P)H that is a result of enzymatic or heat-dependent hydration. This is a prerequisite for the S-specific NAD(P)H-hydrate dehydratase to allow the repair of both epimers of NAD(P)HX.</text>
</comment>
<comment type="cofactor">
    <cofactor evidence="18 19">
        <name>K(+)</name>
        <dbReference type="ChEBI" id="CHEBI:29103"/>
    </cofactor>
    <text evidence="18 19">Binds 1 potassium ion per subunit.</text>
</comment>
<evidence type="ECO:0000256" key="2">
    <source>
        <dbReference type="ARBA" id="ARBA00000909"/>
    </source>
</evidence>
<feature type="binding site" evidence="17">
    <location>
        <position position="273"/>
    </location>
    <ligand>
        <name>(6S)-NADPHX</name>
        <dbReference type="ChEBI" id="CHEBI:64076"/>
    </ligand>
</feature>
<feature type="binding site" evidence="18">
    <location>
        <begin position="139"/>
        <end position="145"/>
    </location>
    <ligand>
        <name>(6S)-NADPHX</name>
        <dbReference type="ChEBI" id="CHEBI:64076"/>
    </ligand>
</feature>
<keyword evidence="12 17" id="KW-0456">Lyase</keyword>
<comment type="function">
    <text evidence="14 19">Bifunctional enzyme that catalyzes the epimerization of the S- and R-forms of NAD(P)HX and the dehydration of the S-form of NAD(P)HX at the expense of ADP, which is converted to AMP. This allows the repair of both epimers of NAD(P)HX, a damaged form of NAD(P)H that is a result of enzymatic or heat-dependent hydration.</text>
</comment>
<keyword evidence="5 18" id="KW-0479">Metal-binding</keyword>
<dbReference type="GO" id="GO:0052855">
    <property type="term" value="F:ADP-dependent NAD(P)H-hydrate dehydratase activity"/>
    <property type="evidence" value="ECO:0007669"/>
    <property type="project" value="UniProtKB-UniRule"/>
</dbReference>
<feature type="binding site" evidence="18">
    <location>
        <position position="135"/>
    </location>
    <ligand>
        <name>K(+)</name>
        <dbReference type="ChEBI" id="CHEBI:29103"/>
    </ligand>
</feature>
<evidence type="ECO:0000256" key="8">
    <source>
        <dbReference type="ARBA" id="ARBA00022857"/>
    </source>
</evidence>
<keyword evidence="7 17" id="KW-0067">ATP-binding</keyword>
<comment type="similarity">
    <text evidence="4 19">In the C-terminal section; belongs to the NnrD/CARKD family.</text>
</comment>
<proteinExistence type="inferred from homology"/>
<evidence type="ECO:0000256" key="17">
    <source>
        <dbReference type="HAMAP-Rule" id="MF_01965"/>
    </source>
</evidence>
<keyword evidence="9 18" id="KW-0630">Potassium</keyword>
<evidence type="ECO:0000256" key="10">
    <source>
        <dbReference type="ARBA" id="ARBA00023027"/>
    </source>
</evidence>
<evidence type="ECO:0000256" key="1">
    <source>
        <dbReference type="ARBA" id="ARBA00000013"/>
    </source>
</evidence>
<feature type="domain" description="YjeF C-terminal" evidence="20">
    <location>
        <begin position="238"/>
        <end position="517"/>
    </location>
</feature>
<dbReference type="SUPFAM" id="SSF64153">
    <property type="entry name" value="YjeF N-terminal domain-like"/>
    <property type="match status" value="1"/>
</dbReference>
<feature type="binding site" evidence="18">
    <location>
        <begin position="71"/>
        <end position="75"/>
    </location>
    <ligand>
        <name>(6S)-NADPHX</name>
        <dbReference type="ChEBI" id="CHEBI:64076"/>
    </ligand>
</feature>
<comment type="catalytic activity">
    <reaction evidence="15 17 19">
        <text>(6S)-NADHX + ADP = AMP + phosphate + NADH + H(+)</text>
        <dbReference type="Rhea" id="RHEA:32223"/>
        <dbReference type="ChEBI" id="CHEBI:15378"/>
        <dbReference type="ChEBI" id="CHEBI:43474"/>
        <dbReference type="ChEBI" id="CHEBI:57945"/>
        <dbReference type="ChEBI" id="CHEBI:64074"/>
        <dbReference type="ChEBI" id="CHEBI:456215"/>
        <dbReference type="ChEBI" id="CHEBI:456216"/>
        <dbReference type="EC" id="4.2.1.136"/>
    </reaction>
</comment>
<evidence type="ECO:0000256" key="6">
    <source>
        <dbReference type="ARBA" id="ARBA00022741"/>
    </source>
</evidence>
<comment type="similarity">
    <text evidence="18">Belongs to the NnrE/AIBP family.</text>
</comment>
<reference evidence="22" key="1">
    <citation type="submission" date="2021-10" db="EMBL/GenBank/DDBJ databases">
        <title>Anaerobic single-cell dispensing facilitates the cultivation of human gut bacteria.</title>
        <authorList>
            <person name="Afrizal A."/>
        </authorList>
    </citation>
    <scope>NUCLEOTIDE SEQUENCE</scope>
    <source>
        <strain evidence="22">CLA-AA-H274</strain>
    </source>
</reference>
<dbReference type="InterPro" id="IPR000631">
    <property type="entry name" value="CARKD"/>
</dbReference>
<evidence type="ECO:0000256" key="14">
    <source>
        <dbReference type="ARBA" id="ARBA00025153"/>
    </source>
</evidence>
<dbReference type="Gene3D" id="3.40.50.10260">
    <property type="entry name" value="YjeF N-terminal domain"/>
    <property type="match status" value="1"/>
</dbReference>
<organism evidence="22 23">
    <name type="scientific">Brotaphodocola catenula</name>
    <dbReference type="NCBI Taxonomy" id="2885361"/>
    <lineage>
        <taxon>Bacteria</taxon>
        <taxon>Bacillati</taxon>
        <taxon>Bacillota</taxon>
        <taxon>Clostridia</taxon>
        <taxon>Lachnospirales</taxon>
        <taxon>Lachnospiraceae</taxon>
        <taxon>Brotaphodocola</taxon>
    </lineage>
</organism>
<comment type="cofactor">
    <cofactor evidence="17">
        <name>Mg(2+)</name>
        <dbReference type="ChEBI" id="CHEBI:18420"/>
    </cofactor>
</comment>
<feature type="domain" description="YjeF N-terminal" evidence="21">
    <location>
        <begin position="10"/>
        <end position="229"/>
    </location>
</feature>
<feature type="binding site" evidence="17">
    <location>
        <position position="343"/>
    </location>
    <ligand>
        <name>(6S)-NADPHX</name>
        <dbReference type="ChEBI" id="CHEBI:64076"/>
    </ligand>
</feature>
<dbReference type="PANTHER" id="PTHR12592">
    <property type="entry name" value="ATP-DEPENDENT (S)-NAD(P)H-HYDRATE DEHYDRATASE FAMILY MEMBER"/>
    <property type="match status" value="1"/>
</dbReference>
<comment type="function">
    <text evidence="17">Catalyzes the dehydration of the S-form of NAD(P)HX at the expense of ADP, which is converted to AMP. Together with NAD(P)HX epimerase, which catalyzes the epimerization of the S- and R-forms, the enzyme allows the repair of both epimers of NAD(P)HX, a damaged form of NAD(P)H that is a result of enzymatic or heat-dependent hydration.</text>
</comment>
<evidence type="ECO:0000256" key="9">
    <source>
        <dbReference type="ARBA" id="ARBA00022958"/>
    </source>
</evidence>
<comment type="catalytic activity">
    <reaction evidence="1 18 19">
        <text>(6R)-NADHX = (6S)-NADHX</text>
        <dbReference type="Rhea" id="RHEA:32215"/>
        <dbReference type="ChEBI" id="CHEBI:64074"/>
        <dbReference type="ChEBI" id="CHEBI:64075"/>
        <dbReference type="EC" id="5.1.99.6"/>
    </reaction>
</comment>
<feature type="binding site" evidence="17">
    <location>
        <position position="394"/>
    </location>
    <ligand>
        <name>(6S)-NADPHX</name>
        <dbReference type="ChEBI" id="CHEBI:64076"/>
    </ligand>
</feature>
<dbReference type="InterPro" id="IPR017953">
    <property type="entry name" value="Carbohydrate_kinase_pred_CS"/>
</dbReference>
<dbReference type="GO" id="GO:0005524">
    <property type="term" value="F:ATP binding"/>
    <property type="evidence" value="ECO:0007669"/>
    <property type="project" value="UniProtKB-UniRule"/>
</dbReference>
<evidence type="ECO:0000256" key="3">
    <source>
        <dbReference type="ARBA" id="ARBA00006001"/>
    </source>
</evidence>
<dbReference type="GO" id="GO:0052856">
    <property type="term" value="F:NAD(P)HX epimerase activity"/>
    <property type="evidence" value="ECO:0007669"/>
    <property type="project" value="UniProtKB-UniRule"/>
</dbReference>
<feature type="binding site" evidence="17">
    <location>
        <position position="460"/>
    </location>
    <ligand>
        <name>AMP</name>
        <dbReference type="ChEBI" id="CHEBI:456215"/>
    </ligand>
</feature>
<evidence type="ECO:0000256" key="5">
    <source>
        <dbReference type="ARBA" id="ARBA00022723"/>
    </source>
</evidence>
<comment type="similarity">
    <text evidence="17">Belongs to the NnrD/CARKD family.</text>
</comment>
<dbReference type="NCBIfam" id="TIGR00196">
    <property type="entry name" value="yjeF_cterm"/>
    <property type="match status" value="1"/>
</dbReference>
<evidence type="ECO:0000256" key="7">
    <source>
        <dbReference type="ARBA" id="ARBA00022840"/>
    </source>
</evidence>
<comment type="caution">
    <text evidence="22">The sequence shown here is derived from an EMBL/GenBank/DDBJ whole genome shotgun (WGS) entry which is preliminary data.</text>
</comment>
<dbReference type="GO" id="GO:0046872">
    <property type="term" value="F:metal ion binding"/>
    <property type="evidence" value="ECO:0007669"/>
    <property type="project" value="UniProtKB-UniRule"/>
</dbReference>
<evidence type="ECO:0000256" key="12">
    <source>
        <dbReference type="ARBA" id="ARBA00023239"/>
    </source>
</evidence>
<dbReference type="HAMAP" id="MF_01966">
    <property type="entry name" value="NADHX_epimerase"/>
    <property type="match status" value="1"/>
</dbReference>
<dbReference type="PROSITE" id="PS51383">
    <property type="entry name" value="YJEF_C_3"/>
    <property type="match status" value="1"/>
</dbReference>
<evidence type="ECO:0000313" key="22">
    <source>
        <dbReference type="EMBL" id="MCC2165885.1"/>
    </source>
</evidence>
<dbReference type="PROSITE" id="PS01049">
    <property type="entry name" value="YJEF_C_1"/>
    <property type="match status" value="1"/>
</dbReference>
<dbReference type="EMBL" id="JAJEPU010000060">
    <property type="protein sequence ID" value="MCC2165885.1"/>
    <property type="molecule type" value="Genomic_DNA"/>
</dbReference>
<comment type="catalytic activity">
    <reaction evidence="16 17 19">
        <text>(6S)-NADPHX + ADP = AMP + phosphate + NADPH + H(+)</text>
        <dbReference type="Rhea" id="RHEA:32235"/>
        <dbReference type="ChEBI" id="CHEBI:15378"/>
        <dbReference type="ChEBI" id="CHEBI:43474"/>
        <dbReference type="ChEBI" id="CHEBI:57783"/>
        <dbReference type="ChEBI" id="CHEBI:64076"/>
        <dbReference type="ChEBI" id="CHEBI:456215"/>
        <dbReference type="ChEBI" id="CHEBI:456216"/>
        <dbReference type="EC" id="4.2.1.136"/>
    </reaction>
</comment>
<name>A0AAE3DJ82_9FIRM</name>
<sequence length="517" mass="55322">MRYFVTGKQMKQIDQDTIERIGIPSLVLVERAGLAVADAVEEIITSGHPDLSARDKNKKNVRILIACGTGNNGADGIVVGRILHGRGYEAVVFLGGNPEHETEEHRRQQKIAEALGVTMMRKTEDLSGNWDVIVDAVFGIGLAREITGEWKNILEQLSEIAKRDGAKVVATDTPSGIHSQTGHVMGTALRADLTVTFGYGKTGLFLYPGRNYAGKVRVADVGFSDVSLERVGWDCKSLEESDLADLPVRQSDGNKGTFGKVLVIAGSRGMSGAAYFSALSAYRTGAGLVKVLTVSENRAVIQTQLPEAVVSVYDPDQITAEEHSTDFLREACDWADVIVLGPGLGQEPYVEYLVEAVLEHAYVPMVLDADGLNTVASHPYLTRYFTENIILTPHMGEMARLCSCPISELREDPVQTVKAYSSRYGVTCVMKDASTLIADKDGTVWLNTSGCSAMAKGGSGDVLTGIIAGLLARGMDCDRASAFGVYLHGLAGESGSAKFGENGVLASNLADEIAKLA</sequence>
<keyword evidence="23" id="KW-1185">Reference proteome</keyword>
<comment type="subunit">
    <text evidence="17">Homotetramer.</text>
</comment>
<comment type="caution">
    <text evidence="18">Lacks conserved residue(s) required for the propagation of feature annotation.</text>
</comment>
<dbReference type="PIRSF" id="PIRSF017184">
    <property type="entry name" value="Nnr"/>
    <property type="match status" value="1"/>
</dbReference>
<feature type="binding site" evidence="17">
    <location>
        <position position="461"/>
    </location>
    <ligand>
        <name>(6S)-NADPHX</name>
        <dbReference type="ChEBI" id="CHEBI:64076"/>
    </ligand>
</feature>
<gene>
    <name evidence="18" type="primary">nnrE</name>
    <name evidence="17" type="synonym">nnrD</name>
    <name evidence="22" type="ORF">LKD32_13570</name>
</gene>
<dbReference type="AlphaFoldDB" id="A0AAE3DJ82"/>
<evidence type="ECO:0000256" key="19">
    <source>
        <dbReference type="PIRNR" id="PIRNR017184"/>
    </source>
</evidence>
<dbReference type="Pfam" id="PF03853">
    <property type="entry name" value="YjeF_N"/>
    <property type="match status" value="1"/>
</dbReference>
<keyword evidence="8 17" id="KW-0521">NADP</keyword>
<evidence type="ECO:0000259" key="21">
    <source>
        <dbReference type="PROSITE" id="PS51385"/>
    </source>
</evidence>
<dbReference type="PROSITE" id="PS01050">
    <property type="entry name" value="YJEF_C_2"/>
    <property type="match status" value="1"/>
</dbReference>
<dbReference type="EC" id="5.1.99.6" evidence="19"/>
<evidence type="ECO:0000259" key="20">
    <source>
        <dbReference type="PROSITE" id="PS51383"/>
    </source>
</evidence>
<dbReference type="PANTHER" id="PTHR12592:SF0">
    <property type="entry name" value="ATP-DEPENDENT (S)-NAD(P)H-HYDRATE DEHYDRATASE"/>
    <property type="match status" value="1"/>
</dbReference>
<feature type="binding site" evidence="17">
    <location>
        <begin position="431"/>
        <end position="435"/>
    </location>
    <ligand>
        <name>AMP</name>
        <dbReference type="ChEBI" id="CHEBI:456215"/>
    </ligand>
</feature>
<evidence type="ECO:0000256" key="11">
    <source>
        <dbReference type="ARBA" id="ARBA00023235"/>
    </source>
</evidence>
<dbReference type="Gene3D" id="3.40.1190.20">
    <property type="match status" value="1"/>
</dbReference>
<comment type="catalytic activity">
    <reaction evidence="2 18 19">
        <text>(6R)-NADPHX = (6S)-NADPHX</text>
        <dbReference type="Rhea" id="RHEA:32227"/>
        <dbReference type="ChEBI" id="CHEBI:64076"/>
        <dbReference type="ChEBI" id="CHEBI:64077"/>
        <dbReference type="EC" id="5.1.99.6"/>
    </reaction>
</comment>
<dbReference type="InterPro" id="IPR030677">
    <property type="entry name" value="Nnr"/>
</dbReference>
<dbReference type="InterPro" id="IPR029056">
    <property type="entry name" value="Ribokinase-like"/>
</dbReference>